<feature type="compositionally biased region" description="Basic and acidic residues" evidence="1">
    <location>
        <begin position="150"/>
        <end position="162"/>
    </location>
</feature>
<feature type="region of interest" description="Disordered" evidence="1">
    <location>
        <begin position="1"/>
        <end position="61"/>
    </location>
</feature>
<evidence type="ECO:0000313" key="2">
    <source>
        <dbReference type="EMBL" id="PKI72672.1"/>
    </source>
</evidence>
<name>A0A2I0KW21_PUNGR</name>
<keyword evidence="3" id="KW-1185">Reference proteome</keyword>
<feature type="compositionally biased region" description="Basic and acidic residues" evidence="1">
    <location>
        <begin position="28"/>
        <end position="44"/>
    </location>
</feature>
<dbReference type="Proteomes" id="UP000233551">
    <property type="component" value="Unassembled WGS sequence"/>
</dbReference>
<protein>
    <submittedName>
        <fullName evidence="2">Uncharacterized protein</fullName>
    </submittedName>
</protein>
<organism evidence="2 3">
    <name type="scientific">Punica granatum</name>
    <name type="common">Pomegranate</name>
    <dbReference type="NCBI Taxonomy" id="22663"/>
    <lineage>
        <taxon>Eukaryota</taxon>
        <taxon>Viridiplantae</taxon>
        <taxon>Streptophyta</taxon>
        <taxon>Embryophyta</taxon>
        <taxon>Tracheophyta</taxon>
        <taxon>Spermatophyta</taxon>
        <taxon>Magnoliopsida</taxon>
        <taxon>eudicotyledons</taxon>
        <taxon>Gunneridae</taxon>
        <taxon>Pentapetalae</taxon>
        <taxon>rosids</taxon>
        <taxon>malvids</taxon>
        <taxon>Myrtales</taxon>
        <taxon>Lythraceae</taxon>
        <taxon>Punica</taxon>
    </lineage>
</organism>
<gene>
    <name evidence="2" type="ORF">CRG98_006923</name>
</gene>
<dbReference type="AlphaFoldDB" id="A0A2I0KW21"/>
<accession>A0A2I0KW21</accession>
<reference evidence="2 3" key="1">
    <citation type="submission" date="2017-11" db="EMBL/GenBank/DDBJ databases">
        <title>De-novo sequencing of pomegranate (Punica granatum L.) genome.</title>
        <authorList>
            <person name="Akparov Z."/>
            <person name="Amiraslanov A."/>
            <person name="Hajiyeva S."/>
            <person name="Abbasov M."/>
            <person name="Kaur K."/>
            <person name="Hamwieh A."/>
            <person name="Solovyev V."/>
            <person name="Salamov A."/>
            <person name="Braich B."/>
            <person name="Kosarev P."/>
            <person name="Mahmoud A."/>
            <person name="Hajiyev E."/>
            <person name="Babayeva S."/>
            <person name="Izzatullayeva V."/>
            <person name="Mammadov A."/>
            <person name="Mammadov A."/>
            <person name="Sharifova S."/>
            <person name="Ojaghi J."/>
            <person name="Eynullazada K."/>
            <person name="Bayramov B."/>
            <person name="Abdulazimova A."/>
            <person name="Shahmuradov I."/>
        </authorList>
    </citation>
    <scope>NUCLEOTIDE SEQUENCE [LARGE SCALE GENOMIC DNA]</scope>
    <source>
        <strain evidence="3">cv. AG2017</strain>
        <tissue evidence="2">Leaf</tissue>
    </source>
</reference>
<evidence type="ECO:0000256" key="1">
    <source>
        <dbReference type="SAM" id="MobiDB-lite"/>
    </source>
</evidence>
<feature type="region of interest" description="Disordered" evidence="1">
    <location>
        <begin position="150"/>
        <end position="172"/>
    </location>
</feature>
<sequence>MASVPEDEGRFRNEQDAAPLYDDGGLVDENRGEEHRMEANRDADEAGDASVRGGKDRVESSGVNVTMNGINLEYIDWDDLNLEEIDKFTSSATVIGTVTFATVHAMEGQERTGRESMDDIVSDFNDSDFDINDDVDQVEANVAMAEGIQHEGEREETDHEAQGGENSRPWTFMGDEEKGLVQSLEELFLEVEKRWILEVRDKPILTLLETI</sequence>
<evidence type="ECO:0000313" key="3">
    <source>
        <dbReference type="Proteomes" id="UP000233551"/>
    </source>
</evidence>
<proteinExistence type="predicted"/>
<comment type="caution">
    <text evidence="2">The sequence shown here is derived from an EMBL/GenBank/DDBJ whole genome shotgun (WGS) entry which is preliminary data.</text>
</comment>
<dbReference type="EMBL" id="PGOL01000318">
    <property type="protein sequence ID" value="PKI72672.1"/>
    <property type="molecule type" value="Genomic_DNA"/>
</dbReference>